<evidence type="ECO:0000313" key="3">
    <source>
        <dbReference type="EMBL" id="HIT99128.1"/>
    </source>
</evidence>
<comment type="caution">
    <text evidence="3">The sequence shown here is derived from an EMBL/GenBank/DDBJ whole genome shotgun (WGS) entry which is preliminary data.</text>
</comment>
<gene>
    <name evidence="3" type="ORF">IAD12_02610</name>
</gene>
<dbReference type="PANTHER" id="PTHR23088:SF27">
    <property type="entry name" value="DEAMINATED GLUTATHIONE AMIDASE"/>
    <property type="match status" value="1"/>
</dbReference>
<dbReference type="InterPro" id="IPR001110">
    <property type="entry name" value="UPF0012_CS"/>
</dbReference>
<evidence type="ECO:0000313" key="4">
    <source>
        <dbReference type="Proteomes" id="UP000824159"/>
    </source>
</evidence>
<comment type="similarity">
    <text evidence="1">Belongs to the carbon-nitrogen hydrolase superfamily. NIT1/NIT2 family.</text>
</comment>
<dbReference type="CDD" id="cd07197">
    <property type="entry name" value="nitrilase"/>
    <property type="match status" value="1"/>
</dbReference>
<dbReference type="AlphaFoldDB" id="A0A9D1HBZ1"/>
<dbReference type="Gene3D" id="3.60.110.10">
    <property type="entry name" value="Carbon-nitrogen hydrolase"/>
    <property type="match status" value="1"/>
</dbReference>
<dbReference type="GO" id="GO:0016787">
    <property type="term" value="F:hydrolase activity"/>
    <property type="evidence" value="ECO:0007669"/>
    <property type="project" value="UniProtKB-KW"/>
</dbReference>
<proteinExistence type="inferred from homology"/>
<dbReference type="InterPro" id="IPR036526">
    <property type="entry name" value="C-N_Hydrolase_sf"/>
</dbReference>
<dbReference type="Pfam" id="PF00795">
    <property type="entry name" value="CN_hydrolase"/>
    <property type="match status" value="1"/>
</dbReference>
<organism evidence="3 4">
    <name type="scientific">Candidatus Allocopromorpha excrementavium</name>
    <dbReference type="NCBI Taxonomy" id="2840741"/>
    <lineage>
        <taxon>Bacteria</taxon>
        <taxon>Bacillati</taxon>
        <taxon>Bacillota</taxon>
        <taxon>Clostridia</taxon>
        <taxon>Eubacteriales</taxon>
        <taxon>Eubacteriaceae</taxon>
        <taxon>Eubacteriaceae incertae sedis</taxon>
        <taxon>Candidatus Allocopromorpha</taxon>
    </lineage>
</organism>
<protein>
    <submittedName>
        <fullName evidence="3">Carbon-nitrogen hydrolase family protein</fullName>
    </submittedName>
</protein>
<dbReference type="SUPFAM" id="SSF56317">
    <property type="entry name" value="Carbon-nitrogen hydrolase"/>
    <property type="match status" value="1"/>
</dbReference>
<sequence length="329" mass="37222">MGRYLNVGIIQMPVTTNTAENFKFLEEKVDNLMKSYHKPELVCGVESIASFTSDVIPGRVTDYFASIAKRHGIYFIPGTISEESEELPDGMCYNTAIVFNPEGELIAKYRKMAPWRPAEQFSAPGHEYCVFEIPEKKTKIGLQICYDLNFPEISRNETLMGAEVLVKLTMDPQELYLLNKHIHYARALENQAYLVSTNGTGFFNAINLYGNSLVISPEGNVLCEAGQTPCAFTVTLDLDLVTRCRQKGTMFMDHYLRHLYEYEFPAPYAGDLRSAPVFKDLKAAPASAEEYDENIRDIFENPIGRRAPKDADIDALERELGEYLESRGF</sequence>
<keyword evidence="3" id="KW-0378">Hydrolase</keyword>
<dbReference type="EMBL" id="DVLX01000027">
    <property type="protein sequence ID" value="HIT99128.1"/>
    <property type="molecule type" value="Genomic_DNA"/>
</dbReference>
<dbReference type="Proteomes" id="UP000824159">
    <property type="component" value="Unassembled WGS sequence"/>
</dbReference>
<name>A0A9D1HBZ1_9FIRM</name>
<evidence type="ECO:0000256" key="1">
    <source>
        <dbReference type="ARBA" id="ARBA00010613"/>
    </source>
</evidence>
<reference evidence="3" key="1">
    <citation type="submission" date="2020-10" db="EMBL/GenBank/DDBJ databases">
        <authorList>
            <person name="Gilroy R."/>
        </authorList>
    </citation>
    <scope>NUCLEOTIDE SEQUENCE</scope>
    <source>
        <strain evidence="3">CHK176-22527</strain>
    </source>
</reference>
<reference evidence="3" key="2">
    <citation type="journal article" date="2021" name="PeerJ">
        <title>Extensive microbial diversity within the chicken gut microbiome revealed by metagenomics and culture.</title>
        <authorList>
            <person name="Gilroy R."/>
            <person name="Ravi A."/>
            <person name="Getino M."/>
            <person name="Pursley I."/>
            <person name="Horton D.L."/>
            <person name="Alikhan N.F."/>
            <person name="Baker D."/>
            <person name="Gharbi K."/>
            <person name="Hall N."/>
            <person name="Watson M."/>
            <person name="Adriaenssens E.M."/>
            <person name="Foster-Nyarko E."/>
            <person name="Jarju S."/>
            <person name="Secka A."/>
            <person name="Antonio M."/>
            <person name="Oren A."/>
            <person name="Chaudhuri R.R."/>
            <person name="La Ragione R."/>
            <person name="Hildebrand F."/>
            <person name="Pallen M.J."/>
        </authorList>
    </citation>
    <scope>NUCLEOTIDE SEQUENCE</scope>
    <source>
        <strain evidence="3">CHK176-22527</strain>
    </source>
</reference>
<accession>A0A9D1HBZ1</accession>
<dbReference type="PANTHER" id="PTHR23088">
    <property type="entry name" value="NITRILASE-RELATED"/>
    <property type="match status" value="1"/>
</dbReference>
<dbReference type="PROSITE" id="PS50263">
    <property type="entry name" value="CN_HYDROLASE"/>
    <property type="match status" value="1"/>
</dbReference>
<feature type="domain" description="CN hydrolase" evidence="2">
    <location>
        <begin position="5"/>
        <end position="240"/>
    </location>
</feature>
<dbReference type="PROSITE" id="PS01227">
    <property type="entry name" value="UPF0012"/>
    <property type="match status" value="1"/>
</dbReference>
<evidence type="ECO:0000259" key="2">
    <source>
        <dbReference type="PROSITE" id="PS50263"/>
    </source>
</evidence>
<dbReference type="InterPro" id="IPR003010">
    <property type="entry name" value="C-N_Hydrolase"/>
</dbReference>